<comment type="caution">
    <text evidence="9">The sequence shown here is derived from an EMBL/GenBank/DDBJ whole genome shotgun (WGS) entry which is preliminary data.</text>
</comment>
<gene>
    <name evidence="9" type="ORF">V6N12_021945</name>
</gene>
<feature type="compositionally biased region" description="Pro residues" evidence="7">
    <location>
        <begin position="1196"/>
        <end position="1263"/>
    </location>
</feature>
<feature type="region of interest" description="Disordered" evidence="7">
    <location>
        <begin position="647"/>
        <end position="763"/>
    </location>
</feature>
<feature type="compositionally biased region" description="Low complexity" evidence="7">
    <location>
        <begin position="691"/>
        <end position="707"/>
    </location>
</feature>
<feature type="region of interest" description="Disordered" evidence="7">
    <location>
        <begin position="787"/>
        <end position="809"/>
    </location>
</feature>
<dbReference type="Gene3D" id="2.40.50.140">
    <property type="entry name" value="Nucleic acid-binding proteins"/>
    <property type="match status" value="1"/>
</dbReference>
<dbReference type="InterPro" id="IPR012340">
    <property type="entry name" value="NA-bd_OB-fold"/>
</dbReference>
<feature type="region of interest" description="Disordered" evidence="7">
    <location>
        <begin position="947"/>
        <end position="1286"/>
    </location>
</feature>
<dbReference type="Gene3D" id="1.20.58.2220">
    <property type="entry name" value="Formin, FH2 domain"/>
    <property type="match status" value="1"/>
</dbReference>
<dbReference type="PANTHER" id="PTHR45733:SF10">
    <property type="entry name" value="FORMIN-LIKE PROTEIN 15A-RELATED"/>
    <property type="match status" value="1"/>
</dbReference>
<dbReference type="NCBIfam" id="TIGR00037">
    <property type="entry name" value="eIF_5A"/>
    <property type="match status" value="1"/>
</dbReference>
<feature type="region of interest" description="Disordered" evidence="7">
    <location>
        <begin position="1"/>
        <end position="21"/>
    </location>
</feature>
<dbReference type="Pfam" id="PF01287">
    <property type="entry name" value="eIF-5a"/>
    <property type="match status" value="1"/>
</dbReference>
<dbReference type="InterPro" id="IPR019769">
    <property type="entry name" value="Trans_elong_IF5A_hypusine_site"/>
</dbReference>
<feature type="compositionally biased region" description="Low complexity" evidence="7">
    <location>
        <begin position="965"/>
        <end position="983"/>
    </location>
</feature>
<feature type="coiled-coil region" evidence="6">
    <location>
        <begin position="1554"/>
        <end position="1581"/>
    </location>
</feature>
<name>A0ABR2FTE5_9ROSI</name>
<dbReference type="CDD" id="cd04468">
    <property type="entry name" value="S1_eIF5A"/>
    <property type="match status" value="1"/>
</dbReference>
<evidence type="ECO:0000256" key="2">
    <source>
        <dbReference type="ARBA" id="ARBA00006468"/>
    </source>
</evidence>
<feature type="compositionally biased region" description="Pro residues" evidence="7">
    <location>
        <begin position="1109"/>
        <end position="1128"/>
    </location>
</feature>
<evidence type="ECO:0000256" key="5">
    <source>
        <dbReference type="RuleBase" id="RU361260"/>
    </source>
</evidence>
<dbReference type="SMART" id="SM01376">
    <property type="entry name" value="eIF-5a"/>
    <property type="match status" value="1"/>
</dbReference>
<keyword evidence="10" id="KW-1185">Reference proteome</keyword>
<dbReference type="EMBL" id="JBBPBM010000004">
    <property type="protein sequence ID" value="KAK8587452.1"/>
    <property type="molecule type" value="Genomic_DNA"/>
</dbReference>
<keyword evidence="3" id="KW-0648">Protein biosynthesis</keyword>
<evidence type="ECO:0000313" key="10">
    <source>
        <dbReference type="Proteomes" id="UP001472677"/>
    </source>
</evidence>
<feature type="compositionally biased region" description="Low complexity" evidence="7">
    <location>
        <begin position="1098"/>
        <end position="1108"/>
    </location>
</feature>
<feature type="region of interest" description="Disordered" evidence="7">
    <location>
        <begin position="913"/>
        <end position="932"/>
    </location>
</feature>
<dbReference type="InterPro" id="IPR051144">
    <property type="entry name" value="Formin_homology_domain"/>
</dbReference>
<evidence type="ECO:0000259" key="8">
    <source>
        <dbReference type="PROSITE" id="PS51444"/>
    </source>
</evidence>
<dbReference type="InterPro" id="IPR008991">
    <property type="entry name" value="Translation_prot_SH3-like_sf"/>
</dbReference>
<evidence type="ECO:0000256" key="1">
    <source>
        <dbReference type="ARBA" id="ARBA00006016"/>
    </source>
</evidence>
<dbReference type="InterPro" id="IPR048670">
    <property type="entry name" value="IF5A-like_N"/>
</dbReference>
<feature type="compositionally biased region" description="Polar residues" evidence="7">
    <location>
        <begin position="674"/>
        <end position="687"/>
    </location>
</feature>
<dbReference type="SMART" id="SM00498">
    <property type="entry name" value="FH2"/>
    <property type="match status" value="1"/>
</dbReference>
<feature type="compositionally biased region" description="Pro residues" evidence="7">
    <location>
        <begin position="596"/>
        <end position="630"/>
    </location>
</feature>
<comment type="similarity">
    <text evidence="1">Belongs to the eIF-5A family.</text>
</comment>
<reference evidence="9 10" key="1">
    <citation type="journal article" date="2024" name="G3 (Bethesda)">
        <title>Genome assembly of Hibiscus sabdariffa L. provides insights into metabolisms of medicinal natural products.</title>
        <authorList>
            <person name="Kim T."/>
        </authorList>
    </citation>
    <scope>NUCLEOTIDE SEQUENCE [LARGE SCALE GENOMIC DNA]</scope>
    <source>
        <strain evidence="9">TK-2024</strain>
        <tissue evidence="9">Old leaves</tissue>
    </source>
</reference>
<feature type="compositionally biased region" description="Pro residues" evidence="7">
    <location>
        <begin position="660"/>
        <end position="670"/>
    </location>
</feature>
<evidence type="ECO:0000256" key="3">
    <source>
        <dbReference type="ARBA" id="ARBA00022917"/>
    </source>
</evidence>
<evidence type="ECO:0000256" key="7">
    <source>
        <dbReference type="SAM" id="MobiDB-lite"/>
    </source>
</evidence>
<dbReference type="Pfam" id="PF21485">
    <property type="entry name" value="IF5A-like_N"/>
    <property type="match status" value="1"/>
</dbReference>
<dbReference type="PANTHER" id="PTHR45733">
    <property type="entry name" value="FORMIN-J"/>
    <property type="match status" value="1"/>
</dbReference>
<keyword evidence="6" id="KW-0175">Coiled coil</keyword>
<sequence length="1688" mass="179310">MSDEEHHFESKADAGASKTYPQQAGTIRKNGYIVIKGRPCKVVEVSTSKTGKHGHAKCHFVAIDIFTAKKLEDIVPSSHNCDVPHVNRTDYQLIDISEDGFVSLLTDSGDTKDDLRLPTDDSLLKQIKDGFAEGKDLVVSVMSAMGEEQICALKDIGPKRLFYRKPPDRLLEISERVYVFDCCFTADVMEEDDFKVKFTDPDAVVPRLTRVTTSEDGNEIESGSPEEFFEVEEIFSNVVDMLDGKVHDGSLAVHDKKLEQKDVRREDVDPHRFQELASNDGNKKQDVKVDSRIDAVKDIAVDDVNYKLHKKMDSDTNAVKDIAVDEGDIKVGSVEFTIEALRDRETNYKLHKKMDSNTNAVKDIAVDEGDIKVGSVEFTIDALRDRETKAVTEDVIGKLEDVEDSVSREDIVPLKRPRLETVISSPKPEKLPPASKKWSGLFPKTASDSALVKPKSKQLESHGHHARQAKPNAISRWIPPNKGSFVNSMHVSYPSSRHSSASLSGTMNLRKSKSGSNLKVFTGAVISKDVLFRQKSLKVDHVKAWKDVSFEQKGQKVDHVKASDCTKEIFITPIIPTSLPGLEQSVYIPPSTSQPSPSPPPAPPLPPLSPPPPAPPLPPLPPRSPPPPRPSLLVSQSLQENTFILPSLPAGDVSRMPSAASPPSPPPTSPPSTVANVHNTGMVSQSPVAGLPMLSLSSPLSNSQTTLVLLSPPPSSSRKSRYFSASRTVLHFPPPSPPHPSSVGSLGTSKPGNIPSLHPQPPPTTPIQCVTSPPIMHEVLSTPSLPLTPSLCDSPSPPSLPPPVPSGHGPLPPPCLPPCLPPLPPPQYRALAPLLPPMPLHQLASSPPPLPPPFLHGTAYGHSPLPSPMPCSPSPLSPSPLLMSIVPTPLASSPLSPLMSSALIPPHVRPPLMSGAPNPLPPPSTSSALPSSPLSALLVSSAPLPPSPFSVSSAALPPSPPPPSSMSTAPLPSSSSPPSSIFSAPPPPQPSSMPSIAPPPPLIIAAPLPPPSPPPSTSSAPLPPPTSPPPQLVSSSPHFPQPISSASLSLPPSPPSLTISVPLRPPSYPPPQSVSTAPPAPPSSPSSTTSAPPPSLVPPSMSNAFLSSPPSPPSSMTTAPPPPPPFAPPSSVSSAPPPPPSLVSSAPPPPPSLPTQSMSSAPLPPLPPSPSMSNTPPPPPPPVHEIAASTLSPMNGAPPPPPPPPPPGVGPPPPPPPPGGGAPPPPPPPGGGAPPPPPPPGGQAPSPPAPPGAPGGGPPPPPGARGRGRGPSRLGAISTAKKSSLKPLHWSKVSRAIKGSLWEELQRHGEPHIAPEFDVSELETLFSAVVPKRATGGKGKGKSGGSKTDKVHLIDLRRANNTEIMLTKVKMPLPDMMAAVLAMDDTVLDVDQVENLLKFCPTKEEMELLKNYTGDKGNLGKCEQYFLELIKVPRVESKMGVFSFKIQFRTQISEFRRSLETVHSACEEVRNSDKLKEIMKKILYLGNTLNQGTARGSAVGFKLDSLLKLTDTRASISKMTLMHYLCKVLAEKNPGLLDFHLEFVSLEAAAKIQLKALADEMQAIIKGLEKVKQELAASENDGPVSDVFCKTLKEFVSGAEAEAESVTNLYSEVSKNADSLALYFGEDPARCPFEQVTSTLLNFVRLFQKAHDENIKQAEIEQKQAGIEQKKVEKEGEMDKGKGEQEAE</sequence>
<feature type="compositionally biased region" description="Pro residues" evidence="7">
    <location>
        <begin position="1063"/>
        <end position="1084"/>
    </location>
</feature>
<feature type="compositionally biased region" description="Low complexity" evidence="7">
    <location>
        <begin position="1032"/>
        <end position="1062"/>
    </location>
</feature>
<dbReference type="InterPro" id="IPR015425">
    <property type="entry name" value="FH2_Formin"/>
</dbReference>
<dbReference type="PROSITE" id="PS51444">
    <property type="entry name" value="FH2"/>
    <property type="match status" value="1"/>
</dbReference>
<dbReference type="Proteomes" id="UP001472677">
    <property type="component" value="Unassembled WGS sequence"/>
</dbReference>
<feature type="compositionally biased region" description="Pro residues" evidence="7">
    <location>
        <begin position="795"/>
        <end position="809"/>
    </location>
</feature>
<feature type="region of interest" description="Disordered" evidence="7">
    <location>
        <begin position="583"/>
        <end position="633"/>
    </location>
</feature>
<feature type="domain" description="FH2" evidence="8">
    <location>
        <begin position="1275"/>
        <end position="1673"/>
    </location>
</feature>
<keyword evidence="4" id="KW-0385">Hypusine</keyword>
<feature type="compositionally biased region" description="Pro residues" evidence="7">
    <location>
        <begin position="1162"/>
        <end position="1183"/>
    </location>
</feature>
<dbReference type="Pfam" id="PF02181">
    <property type="entry name" value="FH2"/>
    <property type="match status" value="1"/>
</dbReference>
<dbReference type="InterPro" id="IPR042201">
    <property type="entry name" value="FH2_Formin_sf"/>
</dbReference>
<feature type="region of interest" description="Disordered" evidence="7">
    <location>
        <begin position="1660"/>
        <end position="1688"/>
    </location>
</feature>
<organism evidence="9 10">
    <name type="scientific">Hibiscus sabdariffa</name>
    <name type="common">roselle</name>
    <dbReference type="NCBI Taxonomy" id="183260"/>
    <lineage>
        <taxon>Eukaryota</taxon>
        <taxon>Viridiplantae</taxon>
        <taxon>Streptophyta</taxon>
        <taxon>Embryophyta</taxon>
        <taxon>Tracheophyta</taxon>
        <taxon>Spermatophyta</taxon>
        <taxon>Magnoliopsida</taxon>
        <taxon>eudicotyledons</taxon>
        <taxon>Gunneridae</taxon>
        <taxon>Pentapetalae</taxon>
        <taxon>rosids</taxon>
        <taxon>malvids</taxon>
        <taxon>Malvales</taxon>
        <taxon>Malvaceae</taxon>
        <taxon>Malvoideae</taxon>
        <taxon>Hibiscus</taxon>
    </lineage>
</organism>
<evidence type="ECO:0000313" key="9">
    <source>
        <dbReference type="EMBL" id="KAK8587452.1"/>
    </source>
</evidence>
<dbReference type="SUPFAM" id="SSF50104">
    <property type="entry name" value="Translation proteins SH3-like domain"/>
    <property type="match status" value="1"/>
</dbReference>
<proteinExistence type="inferred from homology"/>
<dbReference type="Gene3D" id="2.30.30.30">
    <property type="match status" value="1"/>
</dbReference>
<dbReference type="SUPFAM" id="SSF50249">
    <property type="entry name" value="Nucleic acid-binding proteins"/>
    <property type="match status" value="1"/>
</dbReference>
<feature type="compositionally biased region" description="Pro residues" evidence="7">
    <location>
        <begin position="984"/>
        <end position="1031"/>
    </location>
</feature>
<feature type="compositionally biased region" description="Pro residues" evidence="7">
    <location>
        <begin position="1135"/>
        <end position="1153"/>
    </location>
</feature>
<dbReference type="SUPFAM" id="SSF101447">
    <property type="entry name" value="Formin homology 2 domain (FH2 domain)"/>
    <property type="match status" value="1"/>
</dbReference>
<protein>
    <recommendedName>
        <fullName evidence="5">Formin-like protein</fullName>
    </recommendedName>
</protein>
<dbReference type="PROSITE" id="PS00302">
    <property type="entry name" value="IF5A_HYPUSINE"/>
    <property type="match status" value="1"/>
</dbReference>
<accession>A0ABR2FTE5</accession>
<evidence type="ECO:0000256" key="4">
    <source>
        <dbReference type="ARBA" id="ARBA00023071"/>
    </source>
</evidence>
<dbReference type="InterPro" id="IPR020189">
    <property type="entry name" value="IF5A_C"/>
</dbReference>
<dbReference type="InterPro" id="IPR001884">
    <property type="entry name" value="IF5A-like"/>
</dbReference>
<comment type="similarity">
    <text evidence="2">Belongs to the formin-like family. Class-II subfamily.</text>
</comment>
<feature type="compositionally biased region" description="Basic and acidic residues" evidence="7">
    <location>
        <begin position="1"/>
        <end position="12"/>
    </location>
</feature>
<evidence type="ECO:0000256" key="6">
    <source>
        <dbReference type="SAM" id="Coils"/>
    </source>
</evidence>
<dbReference type="InterPro" id="IPR014722">
    <property type="entry name" value="Rib_uL2_dom2"/>
</dbReference>